<feature type="binding site" evidence="8">
    <location>
        <begin position="189"/>
        <end position="192"/>
    </location>
    <ligand>
        <name>ATP</name>
        <dbReference type="ChEBI" id="CHEBI:30616"/>
    </ligand>
</feature>
<accession>A0ABW3JBG2</accession>
<dbReference type="HAMAP" id="MF_00158">
    <property type="entry name" value="PanC"/>
    <property type="match status" value="1"/>
</dbReference>
<keyword evidence="10" id="KW-1185">Reference proteome</keyword>
<name>A0ABW3JBG2_9HYPH</name>
<dbReference type="EMBL" id="JBHTJO010000001">
    <property type="protein sequence ID" value="MFD0987123.1"/>
    <property type="molecule type" value="Genomic_DNA"/>
</dbReference>
<evidence type="ECO:0000256" key="7">
    <source>
        <dbReference type="ARBA" id="ARBA00048258"/>
    </source>
</evidence>
<gene>
    <name evidence="8 9" type="primary">panC</name>
    <name evidence="9" type="ORF">ACFQ2F_08435</name>
</gene>
<comment type="subcellular location">
    <subcellularLocation>
        <location evidence="8">Cytoplasm</location>
    </subcellularLocation>
</comment>
<evidence type="ECO:0000256" key="5">
    <source>
        <dbReference type="ARBA" id="ARBA00022741"/>
    </source>
</evidence>
<evidence type="ECO:0000256" key="2">
    <source>
        <dbReference type="ARBA" id="ARBA00009256"/>
    </source>
</evidence>
<comment type="catalytic activity">
    <reaction evidence="7 8">
        <text>(R)-pantoate + beta-alanine + ATP = (R)-pantothenate + AMP + diphosphate + H(+)</text>
        <dbReference type="Rhea" id="RHEA:10912"/>
        <dbReference type="ChEBI" id="CHEBI:15378"/>
        <dbReference type="ChEBI" id="CHEBI:15980"/>
        <dbReference type="ChEBI" id="CHEBI:29032"/>
        <dbReference type="ChEBI" id="CHEBI:30616"/>
        <dbReference type="ChEBI" id="CHEBI:33019"/>
        <dbReference type="ChEBI" id="CHEBI:57966"/>
        <dbReference type="ChEBI" id="CHEBI:456215"/>
        <dbReference type="EC" id="6.3.2.1"/>
    </reaction>
</comment>
<organism evidence="9 10">
    <name type="scientific">Methyloligella solikamskensis</name>
    <dbReference type="NCBI Taxonomy" id="1177756"/>
    <lineage>
        <taxon>Bacteria</taxon>
        <taxon>Pseudomonadati</taxon>
        <taxon>Pseudomonadota</taxon>
        <taxon>Alphaproteobacteria</taxon>
        <taxon>Hyphomicrobiales</taxon>
        <taxon>Hyphomicrobiaceae</taxon>
        <taxon>Methyloligella</taxon>
    </lineage>
</organism>
<dbReference type="InterPro" id="IPR042176">
    <property type="entry name" value="Pantoate_ligase_C"/>
</dbReference>
<protein>
    <recommendedName>
        <fullName evidence="8">Pantothenate synthetase</fullName>
        <shortName evidence="8">PS</shortName>
        <ecNumber evidence="8">6.3.2.1</ecNumber>
    </recommendedName>
    <alternativeName>
        <fullName evidence="8">Pantoate--beta-alanine ligase</fullName>
    </alternativeName>
    <alternativeName>
        <fullName evidence="8">Pantoate-activating enzyme</fullName>
    </alternativeName>
</protein>
<keyword evidence="6 8" id="KW-0067">ATP-binding</keyword>
<dbReference type="Gene3D" id="3.40.50.620">
    <property type="entry name" value="HUPs"/>
    <property type="match status" value="1"/>
</dbReference>
<keyword evidence="3 8" id="KW-0436">Ligase</keyword>
<dbReference type="Pfam" id="PF02569">
    <property type="entry name" value="Pantoate_ligase"/>
    <property type="match status" value="1"/>
</dbReference>
<evidence type="ECO:0000256" key="6">
    <source>
        <dbReference type="ARBA" id="ARBA00022840"/>
    </source>
</evidence>
<dbReference type="NCBIfam" id="TIGR00125">
    <property type="entry name" value="cyt_tran_rel"/>
    <property type="match status" value="1"/>
</dbReference>
<dbReference type="InterPro" id="IPR003721">
    <property type="entry name" value="Pantoate_ligase"/>
</dbReference>
<proteinExistence type="inferred from homology"/>
<comment type="function">
    <text evidence="8">Catalyzes the condensation of pantoate with beta-alanine in an ATP-dependent reaction via a pantoyl-adenylate intermediate.</text>
</comment>
<comment type="caution">
    <text evidence="9">The sequence shown here is derived from an EMBL/GenBank/DDBJ whole genome shotgun (WGS) entry which is preliminary data.</text>
</comment>
<feature type="binding site" evidence="8">
    <location>
        <begin position="34"/>
        <end position="41"/>
    </location>
    <ligand>
        <name>ATP</name>
        <dbReference type="ChEBI" id="CHEBI:30616"/>
    </ligand>
</feature>
<evidence type="ECO:0000313" key="10">
    <source>
        <dbReference type="Proteomes" id="UP001597102"/>
    </source>
</evidence>
<keyword evidence="8" id="KW-0963">Cytoplasm</keyword>
<evidence type="ECO:0000256" key="4">
    <source>
        <dbReference type="ARBA" id="ARBA00022655"/>
    </source>
</evidence>
<dbReference type="EC" id="6.3.2.1" evidence="8"/>
<comment type="pathway">
    <text evidence="1 8">Cofactor biosynthesis; (R)-pantothenate biosynthesis; (R)-pantothenate from (R)-pantoate and beta-alanine: step 1/1.</text>
</comment>
<evidence type="ECO:0000256" key="3">
    <source>
        <dbReference type="ARBA" id="ARBA00022598"/>
    </source>
</evidence>
<comment type="caution">
    <text evidence="8">Lacks conserved residue(s) required for the propagation of feature annotation.</text>
</comment>
<dbReference type="CDD" id="cd00560">
    <property type="entry name" value="PanC"/>
    <property type="match status" value="1"/>
</dbReference>
<feature type="binding site" evidence="8">
    <location>
        <position position="66"/>
    </location>
    <ligand>
        <name>beta-alanine</name>
        <dbReference type="ChEBI" id="CHEBI:57966"/>
    </ligand>
</feature>
<keyword evidence="4 8" id="KW-0566">Pantothenate biosynthesis</keyword>
<dbReference type="PANTHER" id="PTHR21299:SF1">
    <property type="entry name" value="PANTOATE--BETA-ALANINE LIGASE"/>
    <property type="match status" value="1"/>
</dbReference>
<dbReference type="Proteomes" id="UP001597102">
    <property type="component" value="Unassembled WGS sequence"/>
</dbReference>
<keyword evidence="5 8" id="KW-0547">Nucleotide-binding</keyword>
<feature type="binding site" evidence="8">
    <location>
        <position position="66"/>
    </location>
    <ligand>
        <name>(R)-pantoate</name>
        <dbReference type="ChEBI" id="CHEBI:15980"/>
    </ligand>
</feature>
<evidence type="ECO:0000256" key="1">
    <source>
        <dbReference type="ARBA" id="ARBA00004990"/>
    </source>
</evidence>
<feature type="active site" description="Proton donor" evidence="8">
    <location>
        <position position="41"/>
    </location>
</feature>
<feature type="binding site" evidence="8">
    <location>
        <begin position="152"/>
        <end position="155"/>
    </location>
    <ligand>
        <name>ATP</name>
        <dbReference type="ChEBI" id="CHEBI:30616"/>
    </ligand>
</feature>
<dbReference type="Gene3D" id="3.30.1300.10">
    <property type="entry name" value="Pantoate-beta-alanine ligase, C-terminal domain"/>
    <property type="match status" value="1"/>
</dbReference>
<dbReference type="GO" id="GO:0004592">
    <property type="term" value="F:pantoate-beta-alanine ligase activity"/>
    <property type="evidence" value="ECO:0007669"/>
    <property type="project" value="UniProtKB-EC"/>
</dbReference>
<comment type="subunit">
    <text evidence="8">Homodimer.</text>
</comment>
<dbReference type="SUPFAM" id="SSF52374">
    <property type="entry name" value="Nucleotidylyl transferase"/>
    <property type="match status" value="1"/>
</dbReference>
<sequence>MAPAISTIRTVNGISRRVAQWRSEGHKIALVPTMGALHEGHLSLIAKAKDEGAEKIIVSIFVNPTQFGEGEDFDAYPRDEKGDLAKLTEAGVDVAYIPDAKQMFAPGFATRIHVKGLTDGLCGASRPGHFDGVCTIVAKFLLQCAPDIAVFGEKDYQQLLTIKRMVADLDIPAEIVGAPIKREEDGLALSSRNAYLTKRQRELAPLLQRTLQDMASDLAEGRPVEDATAASSFRLESAGFKVDYLEVVDPERLQTITGVVEGPARALVAAFLGKTRLIDNIAVRPKQRTRSRRNRKSEAE</sequence>
<evidence type="ECO:0000256" key="8">
    <source>
        <dbReference type="HAMAP-Rule" id="MF_00158"/>
    </source>
</evidence>
<dbReference type="InterPro" id="IPR014729">
    <property type="entry name" value="Rossmann-like_a/b/a_fold"/>
</dbReference>
<comment type="miscellaneous">
    <text evidence="8">The reaction proceeds by a bi uni uni bi ping pong mechanism.</text>
</comment>
<reference evidence="10" key="1">
    <citation type="journal article" date="2019" name="Int. J. Syst. Evol. Microbiol.">
        <title>The Global Catalogue of Microorganisms (GCM) 10K type strain sequencing project: providing services to taxonomists for standard genome sequencing and annotation.</title>
        <authorList>
            <consortium name="The Broad Institute Genomics Platform"/>
            <consortium name="The Broad Institute Genome Sequencing Center for Infectious Disease"/>
            <person name="Wu L."/>
            <person name="Ma J."/>
        </authorList>
    </citation>
    <scope>NUCLEOTIDE SEQUENCE [LARGE SCALE GENOMIC DNA]</scope>
    <source>
        <strain evidence="10">CCUG 61697</strain>
    </source>
</reference>
<dbReference type="PANTHER" id="PTHR21299">
    <property type="entry name" value="CYTIDYLATE KINASE/PANTOATE-BETA-ALANINE LIGASE"/>
    <property type="match status" value="1"/>
</dbReference>
<dbReference type="RefSeq" id="WP_379088524.1">
    <property type="nucleotide sequence ID" value="NZ_JBHTJO010000001.1"/>
</dbReference>
<dbReference type="InterPro" id="IPR004821">
    <property type="entry name" value="Cyt_trans-like"/>
</dbReference>
<dbReference type="NCBIfam" id="TIGR00018">
    <property type="entry name" value="panC"/>
    <property type="match status" value="1"/>
</dbReference>
<comment type="similarity">
    <text evidence="2 8">Belongs to the pantothenate synthetase family.</text>
</comment>
<evidence type="ECO:0000313" key="9">
    <source>
        <dbReference type="EMBL" id="MFD0987123.1"/>
    </source>
</evidence>
<feature type="binding site" evidence="8">
    <location>
        <position position="158"/>
    </location>
    <ligand>
        <name>(R)-pantoate</name>
        <dbReference type="ChEBI" id="CHEBI:15980"/>
    </ligand>
</feature>